<dbReference type="HOGENOM" id="CLU_2870617_0_0_1"/>
<dbReference type="AlphaFoldDB" id="W1NZ60"/>
<dbReference type="Gramene" id="ERN00644">
    <property type="protein sequence ID" value="ERN00644"/>
    <property type="gene ID" value="AMTR_s00345p00012140"/>
</dbReference>
<evidence type="ECO:0000313" key="2">
    <source>
        <dbReference type="Proteomes" id="UP000017836"/>
    </source>
</evidence>
<organism evidence="1 2">
    <name type="scientific">Amborella trichopoda</name>
    <dbReference type="NCBI Taxonomy" id="13333"/>
    <lineage>
        <taxon>Eukaryota</taxon>
        <taxon>Viridiplantae</taxon>
        <taxon>Streptophyta</taxon>
        <taxon>Embryophyta</taxon>
        <taxon>Tracheophyta</taxon>
        <taxon>Spermatophyta</taxon>
        <taxon>Magnoliopsida</taxon>
        <taxon>Amborellales</taxon>
        <taxon>Amborellaceae</taxon>
        <taxon>Amborella</taxon>
    </lineage>
</organism>
<reference evidence="2" key="1">
    <citation type="journal article" date="2013" name="Science">
        <title>The Amborella genome and the evolution of flowering plants.</title>
        <authorList>
            <consortium name="Amborella Genome Project"/>
        </authorList>
    </citation>
    <scope>NUCLEOTIDE SEQUENCE [LARGE SCALE GENOMIC DNA]</scope>
</reference>
<keyword evidence="2" id="KW-1185">Reference proteome</keyword>
<dbReference type="Proteomes" id="UP000017836">
    <property type="component" value="Unassembled WGS sequence"/>
</dbReference>
<name>W1NZ60_AMBTC</name>
<gene>
    <name evidence="1" type="ORF">AMTR_s00345p00012140</name>
</gene>
<sequence length="64" mass="6736">MVGAVKINPDAENHQATANDSATMSRLLVSYYGAAAAFLATHGLKTENRIPSALFSAFSALSHQ</sequence>
<dbReference type="EMBL" id="KI394844">
    <property type="protein sequence ID" value="ERN00644.1"/>
    <property type="molecule type" value="Genomic_DNA"/>
</dbReference>
<accession>W1NZ60</accession>
<evidence type="ECO:0000313" key="1">
    <source>
        <dbReference type="EMBL" id="ERN00644.1"/>
    </source>
</evidence>
<protein>
    <submittedName>
        <fullName evidence="1">Uncharacterized protein</fullName>
    </submittedName>
</protein>
<proteinExistence type="predicted"/>